<evidence type="ECO:0000256" key="2">
    <source>
        <dbReference type="ARBA" id="ARBA00022771"/>
    </source>
</evidence>
<dbReference type="AlphaFoldDB" id="A0AAU9JMP4"/>
<comment type="caution">
    <text evidence="6">The sequence shown here is derived from an EMBL/GenBank/DDBJ whole genome shotgun (WGS) entry which is preliminary data.</text>
</comment>
<sequence>MDPQRWIAEAALKRVPNALQNKKIVESNVYIQKSNARSLISILLSDSNFTDKLSKAKFNENDFGNQLRKTINTQFLPAFINEFSENEAEEVYQFIAKGLNGILPEIAVGITENQVDVEQNIKSLAKHSTDKDITVFRFQNIMNFKNPQNVWRFITASIGTKKLKGLTVKKGNLSFPLIRNKNSWTLHKIFDVSEYSNWERAIIGCTELEMLPEMLVYTESQEPLEEFKVTKDINDKIKLLQSYIKQCDYYIPSTIKSDLSGKLKLLKQVRDAVLQAESHEQVREENLRESDLPDISTYPKQVNIPNSQKQAFNEEGNDDLPDISSFHPKDEPIKPKDTENVPVKHIPSPFNRAPPPPPIFENSFTIPNTAKTAKIEDLPPNNPSNPLEVIKPKDIENVPAKHIPSPFNQPPPIYGDVFTIPKAAKTAKIEDLPPNTPSNPLEVIKPKDTENVPAKSISSPFNRPPPPPIYGDVFTIPKAAKTAKIEDLLPNNPSNPLEVNNQPAQVVKNSENYQDTEKNTVLSAFNEFRPVKFISPQPMPNAFNNHIHTKLNQDISPIPSQTRLSESEESLPNIEAPSAQTNNPADFKSNFIIPKQNPAAYNPDKQKPFSPPRKYSNDSTPENSIPPVIRPQIMPNFSIPKTQAKDLNPTREFPEMPGPFPFPKVQPKQPIQNFAPLALPFQGSYQPPPQMPLLNKPGGFHIPVKKEQDSFDAKIGAKTVDSDSGEESENGEDSECEIEESESEEDNSSSEENLDNSESIAASKLPVRQTPFKIDPLGATPLNNPRLFPKTPMVPQPPKLNQEQLNNIPQKFVPKENPQINPPKNDNAKLLTAFKNPEYVIPPPTFPKAPTNPPQIPKHQDPEIQDHWVCEFCTLNNPIDVYICICCAKTNDNHKAILLKPKP</sequence>
<proteinExistence type="predicted"/>
<feature type="domain" description="RanBP2-type" evidence="5">
    <location>
        <begin position="868"/>
        <end position="887"/>
    </location>
</feature>
<keyword evidence="2" id="KW-0863">Zinc-finger</keyword>
<evidence type="ECO:0000256" key="1">
    <source>
        <dbReference type="ARBA" id="ARBA00022723"/>
    </source>
</evidence>
<feature type="compositionally biased region" description="Acidic residues" evidence="4">
    <location>
        <begin position="723"/>
        <end position="755"/>
    </location>
</feature>
<dbReference type="EMBL" id="CAJZBQ010000047">
    <property type="protein sequence ID" value="CAG9329146.1"/>
    <property type="molecule type" value="Genomic_DNA"/>
</dbReference>
<name>A0AAU9JMP4_9CILI</name>
<reference evidence="6" key="1">
    <citation type="submission" date="2021-09" db="EMBL/GenBank/DDBJ databases">
        <authorList>
            <consortium name="AG Swart"/>
            <person name="Singh M."/>
            <person name="Singh A."/>
            <person name="Seah K."/>
            <person name="Emmerich C."/>
        </authorList>
    </citation>
    <scope>NUCLEOTIDE SEQUENCE</scope>
    <source>
        <strain evidence="6">ATCC30299</strain>
    </source>
</reference>
<evidence type="ECO:0000256" key="4">
    <source>
        <dbReference type="SAM" id="MobiDB-lite"/>
    </source>
</evidence>
<evidence type="ECO:0000256" key="3">
    <source>
        <dbReference type="ARBA" id="ARBA00022833"/>
    </source>
</evidence>
<evidence type="ECO:0000313" key="7">
    <source>
        <dbReference type="Proteomes" id="UP001162131"/>
    </source>
</evidence>
<feature type="region of interest" description="Disordered" evidence="4">
    <location>
        <begin position="557"/>
        <end position="633"/>
    </location>
</feature>
<dbReference type="Proteomes" id="UP001162131">
    <property type="component" value="Unassembled WGS sequence"/>
</dbReference>
<accession>A0AAU9JMP4</accession>
<keyword evidence="1" id="KW-0479">Metal-binding</keyword>
<protein>
    <recommendedName>
        <fullName evidence="5">RanBP2-type domain-containing protein</fullName>
    </recommendedName>
</protein>
<keyword evidence="7" id="KW-1185">Reference proteome</keyword>
<evidence type="ECO:0000313" key="6">
    <source>
        <dbReference type="EMBL" id="CAG9329146.1"/>
    </source>
</evidence>
<feature type="region of interest" description="Disordered" evidence="4">
    <location>
        <begin position="700"/>
        <end position="785"/>
    </location>
</feature>
<dbReference type="InterPro" id="IPR001876">
    <property type="entry name" value="Znf_RanBP2"/>
</dbReference>
<evidence type="ECO:0000259" key="5">
    <source>
        <dbReference type="PROSITE" id="PS01358"/>
    </source>
</evidence>
<feature type="compositionally biased region" description="Basic and acidic residues" evidence="4">
    <location>
        <begin position="277"/>
        <end position="291"/>
    </location>
</feature>
<organism evidence="6 7">
    <name type="scientific">Blepharisma stoltei</name>
    <dbReference type="NCBI Taxonomy" id="1481888"/>
    <lineage>
        <taxon>Eukaryota</taxon>
        <taxon>Sar</taxon>
        <taxon>Alveolata</taxon>
        <taxon>Ciliophora</taxon>
        <taxon>Postciliodesmatophora</taxon>
        <taxon>Heterotrichea</taxon>
        <taxon>Heterotrichida</taxon>
        <taxon>Blepharismidae</taxon>
        <taxon>Blepharisma</taxon>
    </lineage>
</organism>
<gene>
    <name evidence="6" type="ORF">BSTOLATCC_MIC47975</name>
</gene>
<dbReference type="GO" id="GO:0008270">
    <property type="term" value="F:zinc ion binding"/>
    <property type="evidence" value="ECO:0007669"/>
    <property type="project" value="UniProtKB-KW"/>
</dbReference>
<keyword evidence="3" id="KW-0862">Zinc</keyword>
<feature type="region of interest" description="Disordered" evidence="4">
    <location>
        <begin position="277"/>
        <end position="305"/>
    </location>
</feature>
<dbReference type="PROSITE" id="PS01358">
    <property type="entry name" value="ZF_RANBP2_1"/>
    <property type="match status" value="1"/>
</dbReference>